<keyword evidence="3" id="KW-1185">Reference proteome</keyword>
<sequence length="485" mass="52945">MNELLIAGLTDVGQRRKDNQDTFICTPLWSESSALLTVIDGVGGYAGGDRAAAIAKESIERYMATPNGDPLSMLRESVVFANNQINEQREQDLRLGQMCCVLTAALADVSTSKLYFVHVGDTRLYRYRQGELTKLTQDHSLVGVREDANELTEAEAMAHPRRNEILRDVGSSPHRVDDPNFLDSGETDFQPGDQLLLCSDGLTDMITQAQIKAVLNRPISLDKQLSELVRVANHQGGNDNITVVLARNDVRTSEPAAPVNLPNPKSARSRKPPVVPVAPLVPAVEQPIKPEPVKRSSTGRWVLMGLVAICGIAGIVWYQSWPSATTASIVDSLNVAHSLPDTVAALPVPSLRLDSLLQTAHRSADHQLVLTDDTLRIDKPVSLTDSLLAIIGRNQLTVIAPRDSANSMLAMRVERRGTIQLNNLIISGFKTGIETTGEARLVLNKVYFKRVDLPVRAAIRQDTCLNTIISIAVQKQSVPTKPIHP</sequence>
<evidence type="ECO:0000313" key="2">
    <source>
        <dbReference type="EMBL" id="AUD01568.1"/>
    </source>
</evidence>
<dbReference type="SMART" id="SM00332">
    <property type="entry name" value="PP2Cc"/>
    <property type="match status" value="1"/>
</dbReference>
<dbReference type="PROSITE" id="PS51746">
    <property type="entry name" value="PPM_2"/>
    <property type="match status" value="1"/>
</dbReference>
<reference evidence="2 3" key="1">
    <citation type="submission" date="2017-11" db="EMBL/GenBank/DDBJ databases">
        <title>Taxonomic description and genome sequences of Spirosoma HA7 sp. nov., isolated from pollen microhabitat of Corylus avellana.</title>
        <authorList>
            <person name="Ambika Manirajan B."/>
            <person name="Suarez C."/>
            <person name="Ratering S."/>
            <person name="Geissler-Plaum R."/>
            <person name="Cardinale M."/>
            <person name="Sylvia S."/>
        </authorList>
    </citation>
    <scope>NUCLEOTIDE SEQUENCE [LARGE SCALE GENOMIC DNA]</scope>
    <source>
        <strain evidence="2 3">HA7</strain>
    </source>
</reference>
<name>A0A2K8YVG9_9BACT</name>
<dbReference type="GO" id="GO:0004722">
    <property type="term" value="F:protein serine/threonine phosphatase activity"/>
    <property type="evidence" value="ECO:0007669"/>
    <property type="project" value="InterPro"/>
</dbReference>
<dbReference type="Pfam" id="PF13672">
    <property type="entry name" value="PP2C_2"/>
    <property type="match status" value="1"/>
</dbReference>
<dbReference type="EMBL" id="CP025096">
    <property type="protein sequence ID" value="AUD01568.1"/>
    <property type="molecule type" value="Genomic_DNA"/>
</dbReference>
<dbReference type="KEGG" id="spir:CWM47_06905"/>
<dbReference type="Gene3D" id="3.60.40.10">
    <property type="entry name" value="PPM-type phosphatase domain"/>
    <property type="match status" value="1"/>
</dbReference>
<proteinExistence type="predicted"/>
<dbReference type="PANTHER" id="PTHR47992">
    <property type="entry name" value="PROTEIN PHOSPHATASE"/>
    <property type="match status" value="1"/>
</dbReference>
<dbReference type="InterPro" id="IPR001932">
    <property type="entry name" value="PPM-type_phosphatase-like_dom"/>
</dbReference>
<feature type="domain" description="PPM-type phosphatase" evidence="1">
    <location>
        <begin position="6"/>
        <end position="248"/>
    </location>
</feature>
<dbReference type="SMART" id="SM00331">
    <property type="entry name" value="PP2C_SIG"/>
    <property type="match status" value="1"/>
</dbReference>
<dbReference type="CDD" id="cd00143">
    <property type="entry name" value="PP2Cc"/>
    <property type="match status" value="1"/>
</dbReference>
<dbReference type="RefSeq" id="WP_100987289.1">
    <property type="nucleotide sequence ID" value="NZ_CP025096.1"/>
</dbReference>
<evidence type="ECO:0000259" key="1">
    <source>
        <dbReference type="PROSITE" id="PS51746"/>
    </source>
</evidence>
<protein>
    <submittedName>
        <fullName evidence="2">Serine/threonine-protein phosphatase</fullName>
    </submittedName>
</protein>
<gene>
    <name evidence="2" type="ORF">CWM47_06905</name>
</gene>
<dbReference type="OrthoDB" id="9801841at2"/>
<organism evidence="2 3">
    <name type="scientific">Spirosoma pollinicola</name>
    <dbReference type="NCBI Taxonomy" id="2057025"/>
    <lineage>
        <taxon>Bacteria</taxon>
        <taxon>Pseudomonadati</taxon>
        <taxon>Bacteroidota</taxon>
        <taxon>Cytophagia</taxon>
        <taxon>Cytophagales</taxon>
        <taxon>Cytophagaceae</taxon>
        <taxon>Spirosoma</taxon>
    </lineage>
</organism>
<dbReference type="Proteomes" id="UP000232883">
    <property type="component" value="Chromosome"/>
</dbReference>
<accession>A0A2K8YVG9</accession>
<dbReference type="InterPro" id="IPR036457">
    <property type="entry name" value="PPM-type-like_dom_sf"/>
</dbReference>
<evidence type="ECO:0000313" key="3">
    <source>
        <dbReference type="Proteomes" id="UP000232883"/>
    </source>
</evidence>
<dbReference type="AlphaFoldDB" id="A0A2K8YVG9"/>
<dbReference type="SUPFAM" id="SSF81606">
    <property type="entry name" value="PP2C-like"/>
    <property type="match status" value="1"/>
</dbReference>
<dbReference type="InterPro" id="IPR015655">
    <property type="entry name" value="PP2C"/>
</dbReference>